<evidence type="ECO:0000259" key="5">
    <source>
        <dbReference type="PROSITE" id="PS50977"/>
    </source>
</evidence>
<evidence type="ECO:0000313" key="6">
    <source>
        <dbReference type="EMBL" id="GIH32774.1"/>
    </source>
</evidence>
<gene>
    <name evidence="6" type="ORF">Mam01_29380</name>
</gene>
<accession>A0ABQ4FD71</accession>
<feature type="domain" description="HTH tetR-type" evidence="5">
    <location>
        <begin position="20"/>
        <end position="84"/>
    </location>
</feature>
<dbReference type="PANTHER" id="PTHR30055">
    <property type="entry name" value="HTH-TYPE TRANSCRIPTIONAL REGULATOR RUTR"/>
    <property type="match status" value="1"/>
</dbReference>
<reference evidence="6 7" key="1">
    <citation type="submission" date="2021-01" db="EMBL/GenBank/DDBJ databases">
        <title>Whole genome shotgun sequence of Microbispora amethystogenes NBRC 101907.</title>
        <authorList>
            <person name="Komaki H."/>
            <person name="Tamura T."/>
        </authorList>
    </citation>
    <scope>NUCLEOTIDE SEQUENCE [LARGE SCALE GENOMIC DNA]</scope>
    <source>
        <strain evidence="6 7">NBRC 101907</strain>
    </source>
</reference>
<dbReference type="Pfam" id="PF21597">
    <property type="entry name" value="TetR_C_43"/>
    <property type="match status" value="1"/>
</dbReference>
<dbReference type="InterPro" id="IPR001647">
    <property type="entry name" value="HTH_TetR"/>
</dbReference>
<protein>
    <submittedName>
        <fullName evidence="6">Transcriptional regulator</fullName>
    </submittedName>
</protein>
<keyword evidence="7" id="KW-1185">Reference proteome</keyword>
<proteinExistence type="predicted"/>
<dbReference type="RefSeq" id="WP_204285836.1">
    <property type="nucleotide sequence ID" value="NZ_BAABEJ010000010.1"/>
</dbReference>
<dbReference type="InterPro" id="IPR036271">
    <property type="entry name" value="Tet_transcr_reg_TetR-rel_C_sf"/>
</dbReference>
<organism evidence="6 7">
    <name type="scientific">Microbispora amethystogenes</name>
    <dbReference type="NCBI Taxonomy" id="1427754"/>
    <lineage>
        <taxon>Bacteria</taxon>
        <taxon>Bacillati</taxon>
        <taxon>Actinomycetota</taxon>
        <taxon>Actinomycetes</taxon>
        <taxon>Streptosporangiales</taxon>
        <taxon>Streptosporangiaceae</taxon>
        <taxon>Microbispora</taxon>
    </lineage>
</organism>
<evidence type="ECO:0000256" key="3">
    <source>
        <dbReference type="ARBA" id="ARBA00023163"/>
    </source>
</evidence>
<evidence type="ECO:0000256" key="4">
    <source>
        <dbReference type="PROSITE-ProRule" id="PRU00335"/>
    </source>
</evidence>
<evidence type="ECO:0000313" key="7">
    <source>
        <dbReference type="Proteomes" id="UP000651728"/>
    </source>
</evidence>
<sequence>MASEPGRSAGDRRTRRADASRNAALLLAAARELIAESDSEVVLDGVALDEVARRAGVGNATLYRHFPTRGDLLVALYADEVAALCRRGAELSEVARPIDALFAWLEEFVVHVATKRALAFAATEGPTGRRTEQFDRWHTSIRSSAAELLAGARQAGAVRPDLTVTDLLALASGVALTATDVAHARRLAALLRRGVENDAGGPERRHATPHDGSS</sequence>
<dbReference type="PROSITE" id="PS50977">
    <property type="entry name" value="HTH_TETR_2"/>
    <property type="match status" value="1"/>
</dbReference>
<comment type="caution">
    <text evidence="6">The sequence shown here is derived from an EMBL/GenBank/DDBJ whole genome shotgun (WGS) entry which is preliminary data.</text>
</comment>
<dbReference type="Gene3D" id="1.10.357.10">
    <property type="entry name" value="Tetracycline Repressor, domain 2"/>
    <property type="match status" value="1"/>
</dbReference>
<dbReference type="Pfam" id="PF00440">
    <property type="entry name" value="TetR_N"/>
    <property type="match status" value="1"/>
</dbReference>
<dbReference type="Proteomes" id="UP000651728">
    <property type="component" value="Unassembled WGS sequence"/>
</dbReference>
<dbReference type="InterPro" id="IPR050109">
    <property type="entry name" value="HTH-type_TetR-like_transc_reg"/>
</dbReference>
<dbReference type="SUPFAM" id="SSF46689">
    <property type="entry name" value="Homeodomain-like"/>
    <property type="match status" value="1"/>
</dbReference>
<evidence type="ECO:0000256" key="1">
    <source>
        <dbReference type="ARBA" id="ARBA00023015"/>
    </source>
</evidence>
<keyword evidence="1" id="KW-0805">Transcription regulation</keyword>
<keyword evidence="2 4" id="KW-0238">DNA-binding</keyword>
<dbReference type="InterPro" id="IPR009057">
    <property type="entry name" value="Homeodomain-like_sf"/>
</dbReference>
<dbReference type="InterPro" id="IPR049445">
    <property type="entry name" value="TetR_SbtR-like_C"/>
</dbReference>
<feature type="DNA-binding region" description="H-T-H motif" evidence="4">
    <location>
        <begin position="47"/>
        <end position="66"/>
    </location>
</feature>
<dbReference type="SUPFAM" id="SSF48498">
    <property type="entry name" value="Tetracyclin repressor-like, C-terminal domain"/>
    <property type="match status" value="1"/>
</dbReference>
<keyword evidence="3" id="KW-0804">Transcription</keyword>
<dbReference type="EMBL" id="BOOB01000018">
    <property type="protein sequence ID" value="GIH32774.1"/>
    <property type="molecule type" value="Genomic_DNA"/>
</dbReference>
<evidence type="ECO:0000256" key="2">
    <source>
        <dbReference type="ARBA" id="ARBA00023125"/>
    </source>
</evidence>
<name>A0ABQ4FD71_9ACTN</name>
<dbReference type="PANTHER" id="PTHR30055:SF234">
    <property type="entry name" value="HTH-TYPE TRANSCRIPTIONAL REGULATOR BETI"/>
    <property type="match status" value="1"/>
</dbReference>